<feature type="transmembrane region" description="Helical" evidence="1">
    <location>
        <begin position="417"/>
        <end position="438"/>
    </location>
</feature>
<keyword evidence="1" id="KW-1133">Transmembrane helix</keyword>
<keyword evidence="3" id="KW-1185">Reference proteome</keyword>
<organism evidence="2 3">
    <name type="scientific">Tumebacillus flagellatus</name>
    <dbReference type="NCBI Taxonomy" id="1157490"/>
    <lineage>
        <taxon>Bacteria</taxon>
        <taxon>Bacillati</taxon>
        <taxon>Bacillota</taxon>
        <taxon>Bacilli</taxon>
        <taxon>Bacillales</taxon>
        <taxon>Alicyclobacillaceae</taxon>
        <taxon>Tumebacillus</taxon>
    </lineage>
</organism>
<feature type="transmembrane region" description="Helical" evidence="1">
    <location>
        <begin position="450"/>
        <end position="468"/>
    </location>
</feature>
<feature type="transmembrane region" description="Helical" evidence="1">
    <location>
        <begin position="388"/>
        <end position="405"/>
    </location>
</feature>
<proteinExistence type="predicted"/>
<protein>
    <recommendedName>
        <fullName evidence="4">Glycosyltransferase RgtA/B/C/D-like domain-containing protein</fullName>
    </recommendedName>
</protein>
<reference evidence="2 3" key="1">
    <citation type="journal article" date="2013" name="Int. J. Syst. Evol. Microbiol.">
        <title>Tumebacillus flagellatus sp. nov., an alpha-amylase/pullulanase-producing bacterium isolated from cassava wastewater.</title>
        <authorList>
            <person name="Wang Q."/>
            <person name="Xie N."/>
            <person name="Qin Y."/>
            <person name="Shen N."/>
            <person name="Zhu J."/>
            <person name="Mi H."/>
            <person name="Huang R."/>
        </authorList>
    </citation>
    <scope>NUCLEOTIDE SEQUENCE [LARGE SCALE GENOMIC DNA]</scope>
    <source>
        <strain evidence="2 3">GST4</strain>
    </source>
</reference>
<dbReference type="EMBL" id="JMIR01000024">
    <property type="protein sequence ID" value="KEO82301.1"/>
    <property type="molecule type" value="Genomic_DNA"/>
</dbReference>
<feature type="transmembrane region" description="Helical" evidence="1">
    <location>
        <begin position="82"/>
        <end position="99"/>
    </location>
</feature>
<keyword evidence="1" id="KW-0472">Membrane</keyword>
<gene>
    <name evidence="2" type="ORF">EL26_16080</name>
</gene>
<feature type="transmembrane region" description="Helical" evidence="1">
    <location>
        <begin position="137"/>
        <end position="153"/>
    </location>
</feature>
<evidence type="ECO:0008006" key="4">
    <source>
        <dbReference type="Google" id="ProtNLM"/>
    </source>
</evidence>
<sequence length="476" mass="53397">MKVLGDDAVFKKLTFPEWAALLFLAAVLIGQLLIAPVAGLANNGDFERIMVWGGLKVPNGVTGDAQYFGFFNRVYEIGATHLGGYVSSTILFLKVAVWINKAFHSYTQFDIRFLGALHILTLLAGAWLVISGVRRRNTGLAWLTAVLLVWVSTDKGISLYFNSMFSEATTFLMLLALVGCALHLTAESEQPQKWALITAAVAGVLFVTAKVQNALLGFLIVLWMLRLLRLHGERAWKKAVLIAAACVFVFTAGLSFYNSFEKINIYQTVFYGVLKDSPDPVADLRELGLPEEYVVLANTDYFVPHQIDITTPEFKAGYYDHISRGKVLLFYAKHLDRFFDKLKVCAASSFNLHYYLGNYENDGVHTKLQQSTNWTSYTYFAYNILPKSIWFLLLFSVAFAAGAMWEWRRAVHVRGKLLAEFFLALELMATAQFVLPILGDGEADLAKHLYLFDLLGSVMLVTAGIWIVRRIFRVGK</sequence>
<feature type="transmembrane region" description="Helical" evidence="1">
    <location>
        <begin position="20"/>
        <end position="41"/>
    </location>
</feature>
<evidence type="ECO:0000313" key="3">
    <source>
        <dbReference type="Proteomes" id="UP000027931"/>
    </source>
</evidence>
<accession>A0A074LJE4</accession>
<name>A0A074LJE4_9BACL</name>
<dbReference type="AlphaFoldDB" id="A0A074LJE4"/>
<dbReference type="STRING" id="1157490.EL26_16080"/>
<evidence type="ECO:0000313" key="2">
    <source>
        <dbReference type="EMBL" id="KEO82301.1"/>
    </source>
</evidence>
<feature type="transmembrane region" description="Helical" evidence="1">
    <location>
        <begin position="239"/>
        <end position="257"/>
    </location>
</feature>
<dbReference type="eggNOG" id="ENOG502ZBFR">
    <property type="taxonomic scope" value="Bacteria"/>
</dbReference>
<feature type="transmembrane region" description="Helical" evidence="1">
    <location>
        <begin position="111"/>
        <end position="130"/>
    </location>
</feature>
<comment type="caution">
    <text evidence="2">The sequence shown here is derived from an EMBL/GenBank/DDBJ whole genome shotgun (WGS) entry which is preliminary data.</text>
</comment>
<dbReference type="Proteomes" id="UP000027931">
    <property type="component" value="Unassembled WGS sequence"/>
</dbReference>
<evidence type="ECO:0000256" key="1">
    <source>
        <dbReference type="SAM" id="Phobius"/>
    </source>
</evidence>
<keyword evidence="1" id="KW-0812">Transmembrane</keyword>
<feature type="transmembrane region" description="Helical" evidence="1">
    <location>
        <begin position="159"/>
        <end position="182"/>
    </location>
</feature>